<gene>
    <name evidence="1" type="ORF">METZ01_LOCUS102069</name>
</gene>
<reference evidence="1" key="1">
    <citation type="submission" date="2018-05" db="EMBL/GenBank/DDBJ databases">
        <authorList>
            <person name="Lanie J.A."/>
            <person name="Ng W.-L."/>
            <person name="Kazmierczak K.M."/>
            <person name="Andrzejewski T.M."/>
            <person name="Davidsen T.M."/>
            <person name="Wayne K.J."/>
            <person name="Tettelin H."/>
            <person name="Glass J.I."/>
            <person name="Rusch D."/>
            <person name="Podicherti R."/>
            <person name="Tsui H.-C.T."/>
            <person name="Winkler M.E."/>
        </authorList>
    </citation>
    <scope>NUCLEOTIDE SEQUENCE</scope>
</reference>
<protein>
    <submittedName>
        <fullName evidence="1">Uncharacterized protein</fullName>
    </submittedName>
</protein>
<proteinExistence type="predicted"/>
<dbReference type="AlphaFoldDB" id="A0A381W9P1"/>
<evidence type="ECO:0000313" key="1">
    <source>
        <dbReference type="EMBL" id="SVA49215.1"/>
    </source>
</evidence>
<dbReference type="EMBL" id="UINC01011120">
    <property type="protein sequence ID" value="SVA49215.1"/>
    <property type="molecule type" value="Genomic_DNA"/>
</dbReference>
<organism evidence="1">
    <name type="scientific">marine metagenome</name>
    <dbReference type="NCBI Taxonomy" id="408172"/>
    <lineage>
        <taxon>unclassified sequences</taxon>
        <taxon>metagenomes</taxon>
        <taxon>ecological metagenomes</taxon>
    </lineage>
</organism>
<name>A0A381W9P1_9ZZZZ</name>
<sequence>MKRFLLLFGAFMAINGSAYAAITVSATVTGDPIVSPFLNNSSVITITVTLTDDDIVTFDEDGTGKVVTYVSFATSNDGNPSNGNVGGNRQSNGQEPGIMLTDYNINHVASIEIEYGDLLRHGQDLDTEDQKPFDLYIKKVDADEALDGGFTDVSYIFGAADPIATLKYDRTAPSFDSWIYPENSDFVPDAENGVRGEFARTEAQKSPPVYRDGWPFNLQKVMFNPSEQLYNPDDAASSLKSYIKFLSRDGLEEYIGYIPSSKVADQDQLVDFESDVTVTLTTGVQYYIYYYLVDQAGNSSAVTKVTNGNNPDVWKFDNTEPTLSFVDNILPSGTDSYGHDAEVTYDINYSEGLRASAGNTVTYNTDGTSEITTTVVNAVVKDAHKVNVSYTVKNTHDNTTDLTIQSFDVDTWEDSAGNPMESYAFTGTSLSSGAAVMVDILPPTLSVIDATPDNVLLGLYHETINPTETEIKLAFSERVNLTEGTNITVKFNTSNSEVYTISSLTHDGEYPQGYSYGTIAYQPLSTFTNHYVDADDGQVGDGRLSITEIKLSSNNNDHLQDDVTNNPNSIVDINNVGTALEVSSNIQVEIDPPVVSSITTAGVGDGVYGKNAEIPVTLNFEDVAGSEEIWFTASQFLTVTMNTADPEEEGTGTVRIDERNDNGTSATGIYTVGENDIGVANLRVSAIEQSDPTAIYDLFGNKLDLDDDNDGDPDGAADADDLPASNFANADYDNIGIDVTDPSLSFIDATKGGASFTSGTARIGEIITLNLTFSEDVQVDADLTITLNTDGTAVITSGTVSDNLVLQAPYTVAEDDEIDELDITSFDLSGVNLTDNPPNAYNGDNKPNKLDAITYTTFKTFPDHAHTIKIDGVRPTVTQVTTTEYKYGDAVLFADATAFTQGNNRYGINTRIKFQITFSEAVEISGGTIDLNVGLNQSVVQITSSDILANADNADLHNRIAETVLTVDANSSDAGTDLVNVNGDILPDPTAIPNYTLTDEPGNEINAAGRAFAGSNIGNISQIYIDGKKPDQPQSISIVPEGGSSASLLNSSDYDSYFNSVNTGIAVTVTLPTDDPSLQEGAVYLKLKIDDGNYTELEPTTSTDINIDNDNTDTRKCYRIDG</sequence>
<accession>A0A381W9P1</accession>
<feature type="non-terminal residue" evidence="1">
    <location>
        <position position="1122"/>
    </location>
</feature>